<reference evidence="2 3" key="1">
    <citation type="journal article" date="2024" name="G3 (Bethesda)">
        <title>Genome assembly of Hibiscus sabdariffa L. provides insights into metabolisms of medicinal natural products.</title>
        <authorList>
            <person name="Kim T."/>
        </authorList>
    </citation>
    <scope>NUCLEOTIDE SEQUENCE [LARGE SCALE GENOMIC DNA]</scope>
    <source>
        <strain evidence="2">TK-2024</strain>
        <tissue evidence="2">Old leaves</tissue>
    </source>
</reference>
<sequence length="168" mass="18838">MLGHHGKTHNHLNHDDTLGNRQRKSSPPIPLRNPPARDSQHKESKKSLQVAKDEEIRVTQEFYESKKSYTGMHMYKEAYQCLHNLVTATKTVIVFSITSGANVSFFLNACLWAFSGSFMETKQPIRAKVLGSFISGLKVKPVLAGFLQTTYQISTFAHTGNFISAKLP</sequence>
<organism evidence="2 3">
    <name type="scientific">Hibiscus sabdariffa</name>
    <name type="common">roselle</name>
    <dbReference type="NCBI Taxonomy" id="183260"/>
    <lineage>
        <taxon>Eukaryota</taxon>
        <taxon>Viridiplantae</taxon>
        <taxon>Streptophyta</taxon>
        <taxon>Embryophyta</taxon>
        <taxon>Tracheophyta</taxon>
        <taxon>Spermatophyta</taxon>
        <taxon>Magnoliopsida</taxon>
        <taxon>eudicotyledons</taxon>
        <taxon>Gunneridae</taxon>
        <taxon>Pentapetalae</taxon>
        <taxon>rosids</taxon>
        <taxon>malvids</taxon>
        <taxon>Malvales</taxon>
        <taxon>Malvaceae</taxon>
        <taxon>Malvoideae</taxon>
        <taxon>Hibiscus</taxon>
    </lineage>
</organism>
<protein>
    <submittedName>
        <fullName evidence="2">Uncharacterized protein</fullName>
    </submittedName>
</protein>
<proteinExistence type="predicted"/>
<dbReference type="Proteomes" id="UP001472677">
    <property type="component" value="Unassembled WGS sequence"/>
</dbReference>
<comment type="caution">
    <text evidence="2">The sequence shown here is derived from an EMBL/GenBank/DDBJ whole genome shotgun (WGS) entry which is preliminary data.</text>
</comment>
<evidence type="ECO:0000313" key="2">
    <source>
        <dbReference type="EMBL" id="KAK8574951.1"/>
    </source>
</evidence>
<accession>A0ABR2F9E1</accession>
<feature type="region of interest" description="Disordered" evidence="1">
    <location>
        <begin position="1"/>
        <end position="50"/>
    </location>
</feature>
<feature type="compositionally biased region" description="Basic residues" evidence="1">
    <location>
        <begin position="1"/>
        <end position="11"/>
    </location>
</feature>
<name>A0ABR2F9E1_9ROSI</name>
<evidence type="ECO:0000313" key="3">
    <source>
        <dbReference type="Proteomes" id="UP001472677"/>
    </source>
</evidence>
<keyword evidence="3" id="KW-1185">Reference proteome</keyword>
<evidence type="ECO:0000256" key="1">
    <source>
        <dbReference type="SAM" id="MobiDB-lite"/>
    </source>
</evidence>
<gene>
    <name evidence="2" type="ORF">V6N12_062628</name>
</gene>
<feature type="compositionally biased region" description="Basic and acidic residues" evidence="1">
    <location>
        <begin position="38"/>
        <end position="50"/>
    </location>
</feature>
<dbReference type="EMBL" id="JBBPBM010000007">
    <property type="protein sequence ID" value="KAK8574951.1"/>
    <property type="molecule type" value="Genomic_DNA"/>
</dbReference>